<protein>
    <recommendedName>
        <fullName evidence="5">SHSP domain-containing protein</fullName>
    </recommendedName>
</protein>
<comment type="caution">
    <text evidence="6">The sequence shown here is derived from an EMBL/GenBank/DDBJ whole genome shotgun (WGS) entry which is preliminary data.</text>
</comment>
<dbReference type="SUPFAM" id="SSF49764">
    <property type="entry name" value="HSP20-like chaperones"/>
    <property type="match status" value="1"/>
</dbReference>
<evidence type="ECO:0000256" key="2">
    <source>
        <dbReference type="PROSITE-ProRule" id="PRU00285"/>
    </source>
</evidence>
<sequence>MICTAATRTPLAALSGRRTAPLHPSTSPAAPPYPRALSILSRAHKDDKPQQQSSSDVPVAKAEEGQKTGAELSTAQQRGGDIMDIAPALMPPPFRQVAIGRMADHMLQMQREMDSLMGAFGMPSPLSLADPFDIFDRAATAPLLARRALAPAARGLLSRPVALEVDEDAEGYTVTAEVPGFDKNEIKISISEDGILTMTGSHEETTVATEAQQQKLEKGDVAAKTPEQAAAGAGKAEGGLPRGGARRYASFVRSVALPDDVDQERVTATTQHGVLTVRIPKSPKPAPKVREIPVA</sequence>
<dbReference type="InterPro" id="IPR008978">
    <property type="entry name" value="HSP20-like_chaperone"/>
</dbReference>
<dbReference type="InterPro" id="IPR002068">
    <property type="entry name" value="A-crystallin/Hsp20_dom"/>
</dbReference>
<dbReference type="Gene3D" id="2.60.40.790">
    <property type="match status" value="1"/>
</dbReference>
<gene>
    <name evidence="6" type="ORF">GPECTOR_22g903</name>
</gene>
<keyword evidence="1" id="KW-0346">Stress response</keyword>
<feature type="region of interest" description="Disordered" evidence="4">
    <location>
        <begin position="15"/>
        <end position="78"/>
    </location>
</feature>
<accession>A0A150GHN5</accession>
<dbReference type="Proteomes" id="UP000075714">
    <property type="component" value="Unassembled WGS sequence"/>
</dbReference>
<dbReference type="OrthoDB" id="1245404at2759"/>
<evidence type="ECO:0000256" key="4">
    <source>
        <dbReference type="SAM" id="MobiDB-lite"/>
    </source>
</evidence>
<reference evidence="7" key="1">
    <citation type="journal article" date="2016" name="Nat. Commun.">
        <title>The Gonium pectorale genome demonstrates co-option of cell cycle regulation during the evolution of multicellularity.</title>
        <authorList>
            <person name="Hanschen E.R."/>
            <person name="Marriage T.N."/>
            <person name="Ferris P.J."/>
            <person name="Hamaji T."/>
            <person name="Toyoda A."/>
            <person name="Fujiyama A."/>
            <person name="Neme R."/>
            <person name="Noguchi H."/>
            <person name="Minakuchi Y."/>
            <person name="Suzuki M."/>
            <person name="Kawai-Toyooka H."/>
            <person name="Smith D.R."/>
            <person name="Sparks H."/>
            <person name="Anderson J."/>
            <person name="Bakaric R."/>
            <person name="Luria V."/>
            <person name="Karger A."/>
            <person name="Kirschner M.W."/>
            <person name="Durand P.M."/>
            <person name="Michod R.E."/>
            <person name="Nozaki H."/>
            <person name="Olson B.J."/>
        </authorList>
    </citation>
    <scope>NUCLEOTIDE SEQUENCE [LARGE SCALE GENOMIC DNA]</scope>
    <source>
        <strain evidence="7">NIES-2863</strain>
    </source>
</reference>
<dbReference type="GO" id="GO:0009408">
    <property type="term" value="P:response to heat"/>
    <property type="evidence" value="ECO:0007669"/>
    <property type="project" value="InterPro"/>
</dbReference>
<feature type="domain" description="SHSP" evidence="5">
    <location>
        <begin position="152"/>
        <end position="295"/>
    </location>
</feature>
<dbReference type="STRING" id="33097.A0A150GHN5"/>
<dbReference type="PANTHER" id="PTHR46733:SF4">
    <property type="entry name" value="HEAT SHOCK PROTEIN 21, CHLOROPLASTIC"/>
    <property type="match status" value="1"/>
</dbReference>
<evidence type="ECO:0000256" key="1">
    <source>
        <dbReference type="ARBA" id="ARBA00023016"/>
    </source>
</evidence>
<keyword evidence="7" id="KW-1185">Reference proteome</keyword>
<dbReference type="AlphaFoldDB" id="A0A150GHN5"/>
<feature type="region of interest" description="Disordered" evidence="4">
    <location>
        <begin position="215"/>
        <end position="243"/>
    </location>
</feature>
<comment type="similarity">
    <text evidence="2 3">Belongs to the small heat shock protein (HSP20) family.</text>
</comment>
<dbReference type="PANTHER" id="PTHR46733">
    <property type="entry name" value="26.5 KDA HEAT SHOCK PROTEIN, MITOCHONDRIAL"/>
    <property type="match status" value="1"/>
</dbReference>
<dbReference type="PROSITE" id="PS01031">
    <property type="entry name" value="SHSP"/>
    <property type="match status" value="1"/>
</dbReference>
<evidence type="ECO:0000256" key="3">
    <source>
        <dbReference type="RuleBase" id="RU003616"/>
    </source>
</evidence>
<evidence type="ECO:0000313" key="6">
    <source>
        <dbReference type="EMBL" id="KXZ49309.1"/>
    </source>
</evidence>
<organism evidence="6 7">
    <name type="scientific">Gonium pectorale</name>
    <name type="common">Green alga</name>
    <dbReference type="NCBI Taxonomy" id="33097"/>
    <lineage>
        <taxon>Eukaryota</taxon>
        <taxon>Viridiplantae</taxon>
        <taxon>Chlorophyta</taxon>
        <taxon>core chlorophytes</taxon>
        <taxon>Chlorophyceae</taxon>
        <taxon>CS clade</taxon>
        <taxon>Chlamydomonadales</taxon>
        <taxon>Volvocaceae</taxon>
        <taxon>Gonium</taxon>
    </lineage>
</organism>
<dbReference type="InterPro" id="IPR044587">
    <property type="entry name" value="HSP21-like"/>
</dbReference>
<dbReference type="EMBL" id="LSYV01000023">
    <property type="protein sequence ID" value="KXZ49309.1"/>
    <property type="molecule type" value="Genomic_DNA"/>
</dbReference>
<dbReference type="Pfam" id="PF00011">
    <property type="entry name" value="HSP20"/>
    <property type="match status" value="1"/>
</dbReference>
<proteinExistence type="inferred from homology"/>
<evidence type="ECO:0000259" key="5">
    <source>
        <dbReference type="PROSITE" id="PS01031"/>
    </source>
</evidence>
<dbReference type="CDD" id="cd06464">
    <property type="entry name" value="ACD_sHsps-like"/>
    <property type="match status" value="1"/>
</dbReference>
<name>A0A150GHN5_GONPE</name>
<evidence type="ECO:0000313" key="7">
    <source>
        <dbReference type="Proteomes" id="UP000075714"/>
    </source>
</evidence>